<protein>
    <submittedName>
        <fullName evidence="3">Type VI secretion system contractile sheath large subunit</fullName>
    </submittedName>
</protein>
<dbReference type="Pfam" id="PF05591">
    <property type="entry name" value="T6SS_VipA"/>
    <property type="match status" value="1"/>
</dbReference>
<dbReference type="InterPro" id="IPR044031">
    <property type="entry name" value="TssC1_N"/>
</dbReference>
<accession>A0ABU3VJ21</accession>
<gene>
    <name evidence="3" type="ORF">QO231_20345</name>
</gene>
<dbReference type="PANTHER" id="PTHR35565:SF1">
    <property type="entry name" value="TYPE VI SECRETION SYSTEM CONTRACTILE SHEATH LARGE SUBUNIT"/>
    <property type="match status" value="1"/>
</dbReference>
<dbReference type="Pfam" id="PF05943">
    <property type="entry name" value="VipB"/>
    <property type="match status" value="1"/>
</dbReference>
<feature type="compositionally biased region" description="Acidic residues" evidence="1">
    <location>
        <begin position="630"/>
        <end position="643"/>
    </location>
</feature>
<dbReference type="RefSeq" id="WP_316780767.1">
    <property type="nucleotide sequence ID" value="NZ_JASMWN010000020.1"/>
</dbReference>
<feature type="compositionally biased region" description="Acidic residues" evidence="1">
    <location>
        <begin position="24"/>
        <end position="39"/>
    </location>
</feature>
<comment type="caution">
    <text evidence="3">The sequence shown here is derived from an EMBL/GenBank/DDBJ whole genome shotgun (WGS) entry which is preliminary data.</text>
</comment>
<feature type="compositionally biased region" description="Pro residues" evidence="1">
    <location>
        <begin position="590"/>
        <end position="604"/>
    </location>
</feature>
<proteinExistence type="predicted"/>
<sequence>PEDADASDSEASTDELLGGRDVEEGPADDLDDLLGDLGEAEVPDAAVSEAEKVPADDLDDLLGDLSEPAAPVLDLNDLLGETPVEDADEDAGPAGEAEFAFGVLTGERPDAEKLNRKRFRIALMGDFSGRAARGQLETGDALAAREAILLDPDTVEDVIEGFATALVLPIGKEGAGVEVKLNGLDDLHPDELYEKVPVLTDLQGLRSQLSIGSTAANAAQRLQAWGEAYGTPVAPPKTRSGGIAVPANLKLSEFQKLIGDTNAEMTAATPVEDMIAQIVGPHVRAVADADKVAMQAAVDEALSTAMRLILHHPEFQSIEAQWRTLDLIARSIETDDTLEVMLYDISAEEIGADLAAAEDLTQSGIVRLLTEAPLDPENGRGGYSAVIGLYTFEETPPHAELLGRIARVAAHVDAPFLAALSQSFMDTEKEERHPLVATAWDTLRAMPEAGYLGLAAPRFLLRRSYGAKSEPIYEFDFEEFTMSAGLRGMLWANPVVLVAILLAKSYKENGAHLGLGSVMSLGDRPYHFVTDQYGDQVALPCTERNLTLEKVEKVMARGVMPVVSIKGRDEIRLASFQSLAGGDILGPWSDVPPPPPSPPKPAPVAAPEAAGDVTDGESDDLGLDDLLAGFDDDATPDADPGDVDADLAALLEDL</sequence>
<organism evidence="3 4">
    <name type="scientific">Sedimentitalea todarodis</name>
    <dbReference type="NCBI Taxonomy" id="1631240"/>
    <lineage>
        <taxon>Bacteria</taxon>
        <taxon>Pseudomonadati</taxon>
        <taxon>Pseudomonadota</taxon>
        <taxon>Alphaproteobacteria</taxon>
        <taxon>Rhodobacterales</taxon>
        <taxon>Paracoccaceae</taxon>
        <taxon>Sedimentitalea</taxon>
    </lineage>
</organism>
<evidence type="ECO:0000313" key="3">
    <source>
        <dbReference type="EMBL" id="MDU9006188.1"/>
    </source>
</evidence>
<feature type="compositionally biased region" description="Acidic residues" evidence="1">
    <location>
        <begin position="1"/>
        <end position="13"/>
    </location>
</feature>
<dbReference type="InterPro" id="IPR010269">
    <property type="entry name" value="T6SS_TssC-like"/>
</dbReference>
<evidence type="ECO:0000256" key="1">
    <source>
        <dbReference type="SAM" id="MobiDB-lite"/>
    </source>
</evidence>
<feature type="domain" description="TssC1 N-terminal" evidence="2">
    <location>
        <begin position="296"/>
        <end position="579"/>
    </location>
</feature>
<dbReference type="PANTHER" id="PTHR35565">
    <property type="entry name" value="CYTOPLASMIC PROTEIN-RELATED"/>
    <property type="match status" value="1"/>
</dbReference>
<feature type="non-terminal residue" evidence="3">
    <location>
        <position position="1"/>
    </location>
</feature>
<feature type="region of interest" description="Disordered" evidence="1">
    <location>
        <begin position="1"/>
        <end position="39"/>
    </location>
</feature>
<dbReference type="Proteomes" id="UP001255416">
    <property type="component" value="Unassembled WGS sequence"/>
</dbReference>
<reference evidence="4" key="1">
    <citation type="submission" date="2023-05" db="EMBL/GenBank/DDBJ databases">
        <title>Sedimentitalea sp. nov. JM2-8.</title>
        <authorList>
            <person name="Huang J."/>
        </authorList>
    </citation>
    <scope>NUCLEOTIDE SEQUENCE [LARGE SCALE GENOMIC DNA]</scope>
    <source>
        <strain evidence="4">KHS03</strain>
    </source>
</reference>
<feature type="compositionally biased region" description="Acidic residues" evidence="1">
    <location>
        <begin position="614"/>
        <end position="623"/>
    </location>
</feature>
<name>A0ABU3VJ21_9RHOB</name>
<evidence type="ECO:0000313" key="4">
    <source>
        <dbReference type="Proteomes" id="UP001255416"/>
    </source>
</evidence>
<feature type="region of interest" description="Disordered" evidence="1">
    <location>
        <begin position="584"/>
        <end position="643"/>
    </location>
</feature>
<keyword evidence="4" id="KW-1185">Reference proteome</keyword>
<dbReference type="InterPro" id="IPR008312">
    <property type="entry name" value="T6SS_TssB1"/>
</dbReference>
<dbReference type="EMBL" id="JASMWN010000020">
    <property type="protein sequence ID" value="MDU9006188.1"/>
    <property type="molecule type" value="Genomic_DNA"/>
</dbReference>
<evidence type="ECO:0000259" key="2">
    <source>
        <dbReference type="Pfam" id="PF05943"/>
    </source>
</evidence>